<dbReference type="Gene3D" id="3.30.470.10">
    <property type="match status" value="1"/>
</dbReference>
<name>A0A3D9RXS1_9FLAO</name>
<dbReference type="InterPro" id="IPR036038">
    <property type="entry name" value="Aminotransferase-like"/>
</dbReference>
<dbReference type="PANTHER" id="PTHR42743">
    <property type="entry name" value="AMINO-ACID AMINOTRANSFERASE"/>
    <property type="match status" value="1"/>
</dbReference>
<dbReference type="GO" id="GO:0008652">
    <property type="term" value="P:amino acid biosynthetic process"/>
    <property type="evidence" value="ECO:0007669"/>
    <property type="project" value="UniProtKB-ARBA"/>
</dbReference>
<dbReference type="CDD" id="cd00449">
    <property type="entry name" value="PLPDE_IV"/>
    <property type="match status" value="1"/>
</dbReference>
<comment type="similarity">
    <text evidence="5 11">Belongs to the class-IV pyridoxal-phosphate-dependent aminotransferase family.</text>
</comment>
<evidence type="ECO:0000256" key="7">
    <source>
        <dbReference type="ARBA" id="ARBA00022898"/>
    </source>
</evidence>
<dbReference type="InterPro" id="IPR043132">
    <property type="entry name" value="BCAT-like_C"/>
</dbReference>
<evidence type="ECO:0000256" key="11">
    <source>
        <dbReference type="RuleBase" id="RU004106"/>
    </source>
</evidence>
<dbReference type="EMBL" id="QTTQ01000010">
    <property type="protein sequence ID" value="REE81906.1"/>
    <property type="molecule type" value="Genomic_DNA"/>
</dbReference>
<dbReference type="InterPro" id="IPR050571">
    <property type="entry name" value="Class-IV_PLP-Dep_Aminotrnsfr"/>
</dbReference>
<comment type="pathway">
    <text evidence="2">Amino-acid biosynthesis; L-isoleucine biosynthesis; L-isoleucine from 2-oxobutanoate: step 4/4.</text>
</comment>
<keyword evidence="13" id="KW-0808">Transferase</keyword>
<evidence type="ECO:0000256" key="2">
    <source>
        <dbReference type="ARBA" id="ARBA00004824"/>
    </source>
</evidence>
<dbReference type="InterPro" id="IPR018300">
    <property type="entry name" value="Aminotrans_IV_CS"/>
</dbReference>
<dbReference type="GO" id="GO:0004084">
    <property type="term" value="F:branched-chain-amino-acid transaminase activity"/>
    <property type="evidence" value="ECO:0007669"/>
    <property type="project" value="UniProtKB-EC"/>
</dbReference>
<evidence type="ECO:0000256" key="4">
    <source>
        <dbReference type="ARBA" id="ARBA00005072"/>
    </source>
</evidence>
<dbReference type="InterPro" id="IPR043131">
    <property type="entry name" value="BCAT-like_N"/>
</dbReference>
<comment type="pathway">
    <text evidence="4">Amino-acid biosynthesis; L-leucine biosynthesis; L-leucine from 3-methyl-2-oxobutanoate: step 4/4.</text>
</comment>
<evidence type="ECO:0000313" key="13">
    <source>
        <dbReference type="EMBL" id="REE81906.1"/>
    </source>
</evidence>
<evidence type="ECO:0000256" key="5">
    <source>
        <dbReference type="ARBA" id="ARBA00009320"/>
    </source>
</evidence>
<keyword evidence="13" id="KW-0032">Aminotransferase</keyword>
<evidence type="ECO:0000256" key="12">
    <source>
        <dbReference type="RuleBase" id="RU004516"/>
    </source>
</evidence>
<accession>A0A3D9RXS1</accession>
<dbReference type="FunFam" id="3.20.10.10:FF:000002">
    <property type="entry name" value="D-alanine aminotransferase"/>
    <property type="match status" value="1"/>
</dbReference>
<keyword evidence="7 12" id="KW-0663">Pyridoxal phosphate</keyword>
<dbReference type="Pfam" id="PF01063">
    <property type="entry name" value="Aminotran_4"/>
    <property type="match status" value="1"/>
</dbReference>
<evidence type="ECO:0000256" key="3">
    <source>
        <dbReference type="ARBA" id="ARBA00004931"/>
    </source>
</evidence>
<comment type="pathway">
    <text evidence="3">Amino-acid biosynthesis; L-valine biosynthesis; L-valine from pyruvate: step 4/4.</text>
</comment>
<dbReference type="OrthoDB" id="9805628at2"/>
<comment type="cofactor">
    <cofactor evidence="1 12">
        <name>pyridoxal 5'-phosphate</name>
        <dbReference type="ChEBI" id="CHEBI:597326"/>
    </cofactor>
</comment>
<organism evidence="13 14">
    <name type="scientific">Lutibacter oceani</name>
    <dbReference type="NCBI Taxonomy" id="1853311"/>
    <lineage>
        <taxon>Bacteria</taxon>
        <taxon>Pseudomonadati</taxon>
        <taxon>Bacteroidota</taxon>
        <taxon>Flavobacteriia</taxon>
        <taxon>Flavobacteriales</taxon>
        <taxon>Flavobacteriaceae</taxon>
        <taxon>Lutibacter</taxon>
    </lineage>
</organism>
<keyword evidence="14" id="KW-1185">Reference proteome</keyword>
<dbReference type="Proteomes" id="UP000256429">
    <property type="component" value="Unassembled WGS sequence"/>
</dbReference>
<dbReference type="PROSITE" id="PS00770">
    <property type="entry name" value="AA_TRANSFER_CLASS_4"/>
    <property type="match status" value="1"/>
</dbReference>
<gene>
    <name evidence="13" type="ORF">BX611_1447</name>
</gene>
<comment type="catalytic activity">
    <reaction evidence="9">
        <text>L-isoleucine + 2-oxoglutarate = (S)-3-methyl-2-oxopentanoate + L-glutamate</text>
        <dbReference type="Rhea" id="RHEA:24801"/>
        <dbReference type="ChEBI" id="CHEBI:16810"/>
        <dbReference type="ChEBI" id="CHEBI:29985"/>
        <dbReference type="ChEBI" id="CHEBI:35146"/>
        <dbReference type="ChEBI" id="CHEBI:58045"/>
        <dbReference type="EC" id="2.6.1.42"/>
    </reaction>
</comment>
<evidence type="ECO:0000313" key="14">
    <source>
        <dbReference type="Proteomes" id="UP000256429"/>
    </source>
</evidence>
<dbReference type="GO" id="GO:0046394">
    <property type="term" value="P:carboxylic acid biosynthetic process"/>
    <property type="evidence" value="ECO:0007669"/>
    <property type="project" value="UniProtKB-ARBA"/>
</dbReference>
<evidence type="ECO:0000256" key="8">
    <source>
        <dbReference type="ARBA" id="ARBA00048212"/>
    </source>
</evidence>
<comment type="catalytic activity">
    <reaction evidence="10">
        <text>L-leucine + 2-oxoglutarate = 4-methyl-2-oxopentanoate + L-glutamate</text>
        <dbReference type="Rhea" id="RHEA:18321"/>
        <dbReference type="ChEBI" id="CHEBI:16810"/>
        <dbReference type="ChEBI" id="CHEBI:17865"/>
        <dbReference type="ChEBI" id="CHEBI:29985"/>
        <dbReference type="ChEBI" id="CHEBI:57427"/>
        <dbReference type="EC" id="2.6.1.42"/>
    </reaction>
</comment>
<dbReference type="Gene3D" id="3.20.10.10">
    <property type="entry name" value="D-amino Acid Aminotransferase, subunit A, domain 2"/>
    <property type="match status" value="1"/>
</dbReference>
<dbReference type="AlphaFoldDB" id="A0A3D9RXS1"/>
<evidence type="ECO:0000256" key="6">
    <source>
        <dbReference type="ARBA" id="ARBA00013053"/>
    </source>
</evidence>
<dbReference type="InterPro" id="IPR001544">
    <property type="entry name" value="Aminotrans_IV"/>
</dbReference>
<dbReference type="EC" id="2.6.1.42" evidence="6"/>
<comment type="caution">
    <text evidence="13">The sequence shown here is derived from an EMBL/GenBank/DDBJ whole genome shotgun (WGS) entry which is preliminary data.</text>
</comment>
<evidence type="ECO:0000256" key="10">
    <source>
        <dbReference type="ARBA" id="ARBA00049229"/>
    </source>
</evidence>
<reference evidence="13 14" key="1">
    <citation type="submission" date="2018-08" db="EMBL/GenBank/DDBJ databases">
        <title>Genomic Encyclopedia of Type Strains, Phase III (KMG-III): the genomes of soil and plant-associated and newly described type strains.</title>
        <authorList>
            <person name="Whitman W."/>
        </authorList>
    </citation>
    <scope>NUCLEOTIDE SEQUENCE [LARGE SCALE GENOMIC DNA]</scope>
    <source>
        <strain evidence="13 14">325-5</strain>
    </source>
</reference>
<evidence type="ECO:0000256" key="9">
    <source>
        <dbReference type="ARBA" id="ARBA00048798"/>
    </source>
</evidence>
<sequence length="272" mass="31295">MINFNGSLVNDSIELFNANNRAFKYGDALFETIKVENFKVHFLEDHYFRLMASMRMLRMEIPMIFTLEYFENEIINTVKSNNLENARVRLTVFRNNGGFYAPVSNETSYLIEASDLNYGLKDIYILDVFKDYYVYSGLLSTIKTTNKITNVLASIYAEENNIDNCILLNEKKYVVEAINGNIFIIKDNIIKTPPITEGCIKGVMRKKIIEMLSKSDNYSIEEIAISPFELQKADEVFITNSIIGIQPVTKYKKSIFKTSIGRELSLKIKDLV</sequence>
<evidence type="ECO:0000256" key="1">
    <source>
        <dbReference type="ARBA" id="ARBA00001933"/>
    </source>
</evidence>
<proteinExistence type="inferred from homology"/>
<protein>
    <recommendedName>
        <fullName evidence="6">branched-chain-amino-acid transaminase</fullName>
        <ecNumber evidence="6">2.6.1.42</ecNumber>
    </recommendedName>
</protein>
<dbReference type="SUPFAM" id="SSF56752">
    <property type="entry name" value="D-aminoacid aminotransferase-like PLP-dependent enzymes"/>
    <property type="match status" value="1"/>
</dbReference>
<comment type="catalytic activity">
    <reaction evidence="8">
        <text>L-valine + 2-oxoglutarate = 3-methyl-2-oxobutanoate + L-glutamate</text>
        <dbReference type="Rhea" id="RHEA:24813"/>
        <dbReference type="ChEBI" id="CHEBI:11851"/>
        <dbReference type="ChEBI" id="CHEBI:16810"/>
        <dbReference type="ChEBI" id="CHEBI:29985"/>
        <dbReference type="ChEBI" id="CHEBI:57762"/>
        <dbReference type="EC" id="2.6.1.42"/>
    </reaction>
</comment>
<dbReference type="RefSeq" id="WP_115879610.1">
    <property type="nucleotide sequence ID" value="NZ_QTTQ01000010.1"/>
</dbReference>
<dbReference type="PANTHER" id="PTHR42743:SF11">
    <property type="entry name" value="AMINODEOXYCHORISMATE LYASE"/>
    <property type="match status" value="1"/>
</dbReference>